<protein>
    <submittedName>
        <fullName evidence="3">Methyltransferase family protein</fullName>
    </submittedName>
</protein>
<dbReference type="Proteomes" id="UP000277671">
    <property type="component" value="Unassembled WGS sequence"/>
</dbReference>
<dbReference type="GO" id="GO:0032259">
    <property type="term" value="P:methylation"/>
    <property type="evidence" value="ECO:0007669"/>
    <property type="project" value="UniProtKB-KW"/>
</dbReference>
<reference evidence="3 4" key="1">
    <citation type="submission" date="2018-10" db="EMBL/GenBank/DDBJ databases">
        <title>Sequencing the genomes of 1000 actinobacteria strains.</title>
        <authorList>
            <person name="Klenk H.-P."/>
        </authorList>
    </citation>
    <scope>NUCLEOTIDE SEQUENCE [LARGE SCALE GENOMIC DNA]</scope>
    <source>
        <strain evidence="3 4">DSM 45175</strain>
    </source>
</reference>
<gene>
    <name evidence="3" type="ORF">BDK92_3985</name>
</gene>
<dbReference type="GO" id="GO:0008168">
    <property type="term" value="F:methyltransferase activity"/>
    <property type="evidence" value="ECO:0007669"/>
    <property type="project" value="UniProtKB-KW"/>
</dbReference>
<dbReference type="OrthoDB" id="9811589at2"/>
<feature type="compositionally biased region" description="Polar residues" evidence="1">
    <location>
        <begin position="88"/>
        <end position="97"/>
    </location>
</feature>
<name>A0A495JKP5_9ACTN</name>
<dbReference type="CDD" id="cd02440">
    <property type="entry name" value="AdoMet_MTases"/>
    <property type="match status" value="1"/>
</dbReference>
<evidence type="ECO:0000313" key="4">
    <source>
        <dbReference type="Proteomes" id="UP000277671"/>
    </source>
</evidence>
<evidence type="ECO:0000259" key="2">
    <source>
        <dbReference type="Pfam" id="PF13649"/>
    </source>
</evidence>
<dbReference type="InterPro" id="IPR029063">
    <property type="entry name" value="SAM-dependent_MTases_sf"/>
</dbReference>
<sequence>MADHQFADNGLAELCDLFHPWQEQDDLGFYLPLVMAAENVLDIGCGTGMLLHRARSSGHGGRLCGLDPAHGMLEQARTRPDISRRPGSRSNDSTGTGPETRSPPPARRSSPSPGAPERRLP</sequence>
<comment type="caution">
    <text evidence="3">The sequence shown here is derived from an EMBL/GenBank/DDBJ whole genome shotgun (WGS) entry which is preliminary data.</text>
</comment>
<dbReference type="Gene3D" id="3.40.50.150">
    <property type="entry name" value="Vaccinia Virus protein VP39"/>
    <property type="match status" value="1"/>
</dbReference>
<feature type="region of interest" description="Disordered" evidence="1">
    <location>
        <begin position="56"/>
        <end position="121"/>
    </location>
</feature>
<dbReference type="RefSeq" id="WP_121158039.1">
    <property type="nucleotide sequence ID" value="NZ_RBKT01000001.1"/>
</dbReference>
<keyword evidence="4" id="KW-1185">Reference proteome</keyword>
<accession>A0A495JKP5</accession>
<evidence type="ECO:0000313" key="3">
    <source>
        <dbReference type="EMBL" id="RKR89630.1"/>
    </source>
</evidence>
<proteinExistence type="predicted"/>
<dbReference type="SUPFAM" id="SSF53335">
    <property type="entry name" value="S-adenosyl-L-methionine-dependent methyltransferases"/>
    <property type="match status" value="1"/>
</dbReference>
<keyword evidence="3" id="KW-0489">Methyltransferase</keyword>
<organism evidence="3 4">
    <name type="scientific">Micromonospora pisi</name>
    <dbReference type="NCBI Taxonomy" id="589240"/>
    <lineage>
        <taxon>Bacteria</taxon>
        <taxon>Bacillati</taxon>
        <taxon>Actinomycetota</taxon>
        <taxon>Actinomycetes</taxon>
        <taxon>Micromonosporales</taxon>
        <taxon>Micromonosporaceae</taxon>
        <taxon>Micromonospora</taxon>
    </lineage>
</organism>
<feature type="domain" description="Methyltransferase" evidence="2">
    <location>
        <begin position="40"/>
        <end position="80"/>
    </location>
</feature>
<dbReference type="EMBL" id="RBKT01000001">
    <property type="protein sequence ID" value="RKR89630.1"/>
    <property type="molecule type" value="Genomic_DNA"/>
</dbReference>
<evidence type="ECO:0000256" key="1">
    <source>
        <dbReference type="SAM" id="MobiDB-lite"/>
    </source>
</evidence>
<dbReference type="InterPro" id="IPR041698">
    <property type="entry name" value="Methyltransf_25"/>
</dbReference>
<dbReference type="AlphaFoldDB" id="A0A495JKP5"/>
<dbReference type="Pfam" id="PF13649">
    <property type="entry name" value="Methyltransf_25"/>
    <property type="match status" value="1"/>
</dbReference>
<keyword evidence="3" id="KW-0808">Transferase</keyword>